<dbReference type="InterPro" id="IPR032675">
    <property type="entry name" value="LRR_dom_sf"/>
</dbReference>
<organism evidence="1 2">
    <name type="scientific">Lymnaea stagnalis</name>
    <name type="common">Great pond snail</name>
    <name type="synonym">Helix stagnalis</name>
    <dbReference type="NCBI Taxonomy" id="6523"/>
    <lineage>
        <taxon>Eukaryota</taxon>
        <taxon>Metazoa</taxon>
        <taxon>Spiralia</taxon>
        <taxon>Lophotrochozoa</taxon>
        <taxon>Mollusca</taxon>
        <taxon>Gastropoda</taxon>
        <taxon>Heterobranchia</taxon>
        <taxon>Euthyneura</taxon>
        <taxon>Panpulmonata</taxon>
        <taxon>Hygrophila</taxon>
        <taxon>Lymnaeoidea</taxon>
        <taxon>Lymnaeidae</taxon>
        <taxon>Lymnaea</taxon>
    </lineage>
</organism>
<dbReference type="Gene3D" id="3.80.10.10">
    <property type="entry name" value="Ribonuclease Inhibitor"/>
    <property type="match status" value="1"/>
</dbReference>
<protein>
    <recommendedName>
        <fullName evidence="3">Mitochondrial ATP synthase regulatory component factor B</fullName>
    </recommendedName>
</protein>
<evidence type="ECO:0008006" key="3">
    <source>
        <dbReference type="Google" id="ProtNLM"/>
    </source>
</evidence>
<dbReference type="Proteomes" id="UP001497497">
    <property type="component" value="Unassembled WGS sequence"/>
</dbReference>
<dbReference type="EMBL" id="CAXITT010000444">
    <property type="protein sequence ID" value="CAL1541622.1"/>
    <property type="molecule type" value="Genomic_DNA"/>
</dbReference>
<keyword evidence="2" id="KW-1185">Reference proteome</keyword>
<accession>A0AAV2I6P0</accession>
<reference evidence="1 2" key="1">
    <citation type="submission" date="2024-04" db="EMBL/GenBank/DDBJ databases">
        <authorList>
            <consortium name="Genoscope - CEA"/>
            <person name="William W."/>
        </authorList>
    </citation>
    <scope>NUCLEOTIDE SEQUENCE [LARGE SCALE GENOMIC DNA]</scope>
</reference>
<proteinExistence type="predicted"/>
<sequence>MHKQSLFILRMRSFRALNHKNVEAVTQISQCSHYHQLSGNNSKHIKVKETLNRKIRPLLQLQALSVYQERTFWGIDVAFNKVDEERVKLAGADRAAAEWVLRNGGSIKWSTSSTQLSDFNLLPSTEFENYKLEEIDLTATDVISLGFEHLKNLEDVKKIKIHSCRSVSDDSLECLAYVGSTLKFLEISNCPNITDKGLDHLIQLKKLEHLVLYDLPAVPSLTQTVSRLQKSMPWCKIDTAPDSQSLKT</sequence>
<dbReference type="SUPFAM" id="SSF52047">
    <property type="entry name" value="RNI-like"/>
    <property type="match status" value="1"/>
</dbReference>
<dbReference type="AlphaFoldDB" id="A0AAV2I6P0"/>
<comment type="caution">
    <text evidence="1">The sequence shown here is derived from an EMBL/GenBank/DDBJ whole genome shotgun (WGS) entry which is preliminary data.</text>
</comment>
<evidence type="ECO:0000313" key="1">
    <source>
        <dbReference type="EMBL" id="CAL1541622.1"/>
    </source>
</evidence>
<gene>
    <name evidence="1" type="ORF">GSLYS_00015228001</name>
</gene>
<name>A0AAV2I6P0_LYMST</name>
<evidence type="ECO:0000313" key="2">
    <source>
        <dbReference type="Proteomes" id="UP001497497"/>
    </source>
</evidence>